<dbReference type="InterPro" id="IPR029526">
    <property type="entry name" value="PGBD"/>
</dbReference>
<organism evidence="2 3">
    <name type="scientific">Vespula squamosa</name>
    <name type="common">Southern yellow jacket</name>
    <name type="synonym">Wasp</name>
    <dbReference type="NCBI Taxonomy" id="30214"/>
    <lineage>
        <taxon>Eukaryota</taxon>
        <taxon>Metazoa</taxon>
        <taxon>Ecdysozoa</taxon>
        <taxon>Arthropoda</taxon>
        <taxon>Hexapoda</taxon>
        <taxon>Insecta</taxon>
        <taxon>Pterygota</taxon>
        <taxon>Neoptera</taxon>
        <taxon>Endopterygota</taxon>
        <taxon>Hymenoptera</taxon>
        <taxon>Apocrita</taxon>
        <taxon>Aculeata</taxon>
        <taxon>Vespoidea</taxon>
        <taxon>Vespidae</taxon>
        <taxon>Vespinae</taxon>
        <taxon>Vespula</taxon>
    </lineage>
</organism>
<evidence type="ECO:0000313" key="2">
    <source>
        <dbReference type="EMBL" id="KAL2730664.1"/>
    </source>
</evidence>
<keyword evidence="3" id="KW-1185">Reference proteome</keyword>
<name>A0ABD2BDA3_VESSQ</name>
<dbReference type="EMBL" id="JAUDFV010000110">
    <property type="protein sequence ID" value="KAL2730664.1"/>
    <property type="molecule type" value="Genomic_DNA"/>
</dbReference>
<gene>
    <name evidence="2" type="ORF">V1478_005077</name>
</gene>
<feature type="domain" description="PiggyBac transposable element-derived protein" evidence="1">
    <location>
        <begin position="82"/>
        <end position="346"/>
    </location>
</feature>
<proteinExistence type="predicted"/>
<accession>A0ABD2BDA3</accession>
<reference evidence="2 3" key="1">
    <citation type="journal article" date="2024" name="Ann. Entomol. Soc. Am.">
        <title>Genomic analyses of the southern and eastern yellowjacket wasps (Hymenoptera: Vespidae) reveal evolutionary signatures of social life.</title>
        <authorList>
            <person name="Catto M.A."/>
            <person name="Caine P.B."/>
            <person name="Orr S.E."/>
            <person name="Hunt B.G."/>
            <person name="Goodisman M.A.D."/>
        </authorList>
    </citation>
    <scope>NUCLEOTIDE SEQUENCE [LARGE SCALE GENOMIC DNA]</scope>
    <source>
        <strain evidence="2">233</strain>
        <tissue evidence="2">Head and thorax</tissue>
    </source>
</reference>
<dbReference type="AlphaFoldDB" id="A0ABD2BDA3"/>
<evidence type="ECO:0000259" key="1">
    <source>
        <dbReference type="Pfam" id="PF13843"/>
    </source>
</evidence>
<evidence type="ECO:0000313" key="3">
    <source>
        <dbReference type="Proteomes" id="UP001607302"/>
    </source>
</evidence>
<dbReference type="Pfam" id="PF13843">
    <property type="entry name" value="DDE_Tnp_1_7"/>
    <property type="match status" value="1"/>
</dbReference>
<sequence length="378" mass="44035">MMFENGINDTEENENNFNWPKRRRRNIFSTLDSESESVENDAENTNCNITWISENFMPQIHIFSTRNSGIKKKLPRSSSILDYFELFFSEELVQYIADETNNYRAQKSNDSRRTLLFFALSLLMTRNKKLTIQEYWLKDKYLRSNIFAEIMTKDRYLSLLSTIHFTHDSGHTDDRLVKIRDVVNMFRKSFNDAFHPFQDLCIDESLMLYKGRLSFRQYIPSKRNRFGIKSFMLCDCKTGCVQDVIVYCGRSTTIESAARGIGKSGAIVLSLLRPFLGNGHTIYLNNFYSSPGLFNLLHNNSINACGTVSKRRQGMPKFEKHLKKGEVCFGSSNSLLAMKWLDKKEVYKLQLCIRQILQPCLDVEDYRVLLSLYVLLIT</sequence>
<dbReference type="PANTHER" id="PTHR46599">
    <property type="entry name" value="PIGGYBAC TRANSPOSABLE ELEMENT-DERIVED PROTEIN 4"/>
    <property type="match status" value="1"/>
</dbReference>
<comment type="caution">
    <text evidence="2">The sequence shown here is derived from an EMBL/GenBank/DDBJ whole genome shotgun (WGS) entry which is preliminary data.</text>
</comment>
<protein>
    <recommendedName>
        <fullName evidence="1">PiggyBac transposable element-derived protein domain-containing protein</fullName>
    </recommendedName>
</protein>
<dbReference type="PANTHER" id="PTHR46599:SF3">
    <property type="entry name" value="PIGGYBAC TRANSPOSABLE ELEMENT-DERIVED PROTEIN 4"/>
    <property type="match status" value="1"/>
</dbReference>
<dbReference type="Proteomes" id="UP001607302">
    <property type="component" value="Unassembled WGS sequence"/>
</dbReference>